<dbReference type="OrthoDB" id="5192439at2"/>
<keyword evidence="1" id="KW-0472">Membrane</keyword>
<dbReference type="InterPro" id="IPR000620">
    <property type="entry name" value="EamA_dom"/>
</dbReference>
<feature type="transmembrane region" description="Helical" evidence="1">
    <location>
        <begin position="36"/>
        <end position="53"/>
    </location>
</feature>
<dbReference type="GO" id="GO:0016020">
    <property type="term" value="C:membrane"/>
    <property type="evidence" value="ECO:0007669"/>
    <property type="project" value="InterPro"/>
</dbReference>
<feature type="transmembrane region" description="Helical" evidence="1">
    <location>
        <begin position="257"/>
        <end position="275"/>
    </location>
</feature>
<sequence>MTPRVYGMLLTGAGVLALSPDSVLIRLLDADVPTTLFWRGLAMAGGLFAFLLWRDRHRPAALASALMHRHGWGLGLLFALSNILFVSAIKFASVSDTLGALATASIFAAVFSVLFLGERAPPRTWIAAGVIALGLMMIAFGGAGSLFGRALGIATAAVFGATFVFMRAIGEGDTLPGLALGGLFIVLATALPAQLTDLPTQSYAATAGLAVILPVAFGLIGRGPRYLPAPEVSLLMLLETVFGTLWAWLVLAEAPTRTTLAAIAVILATLAVFYWREGRVNRQAAAELS</sequence>
<feature type="domain" description="EamA" evidence="2">
    <location>
        <begin position="148"/>
        <end position="274"/>
    </location>
</feature>
<feature type="transmembrane region" description="Helical" evidence="1">
    <location>
        <begin position="201"/>
        <end position="220"/>
    </location>
</feature>
<keyword evidence="1" id="KW-0812">Transmembrane</keyword>
<proteinExistence type="predicted"/>
<dbReference type="Proteomes" id="UP000285123">
    <property type="component" value="Unassembled WGS sequence"/>
</dbReference>
<protein>
    <recommendedName>
        <fullName evidence="2">EamA domain-containing protein</fullName>
    </recommendedName>
</protein>
<evidence type="ECO:0000256" key="1">
    <source>
        <dbReference type="SAM" id="Phobius"/>
    </source>
</evidence>
<dbReference type="InterPro" id="IPR037185">
    <property type="entry name" value="EmrE-like"/>
</dbReference>
<feature type="transmembrane region" description="Helical" evidence="1">
    <location>
        <begin position="124"/>
        <end position="144"/>
    </location>
</feature>
<accession>A0A423Q8Z7</accession>
<name>A0A423Q8Z7_9GAMM</name>
<evidence type="ECO:0000313" key="4">
    <source>
        <dbReference type="Proteomes" id="UP000285123"/>
    </source>
</evidence>
<dbReference type="RefSeq" id="WP_123589764.1">
    <property type="nucleotide sequence ID" value="NZ_AYKF01000013.1"/>
</dbReference>
<dbReference type="Pfam" id="PF00892">
    <property type="entry name" value="EamA"/>
    <property type="match status" value="2"/>
</dbReference>
<feature type="transmembrane region" description="Helical" evidence="1">
    <location>
        <begin position="232"/>
        <end position="251"/>
    </location>
</feature>
<gene>
    <name evidence="3" type="ORF">SAHL_02110</name>
</gene>
<feature type="transmembrane region" description="Helical" evidence="1">
    <location>
        <begin position="177"/>
        <end position="195"/>
    </location>
</feature>
<organism evidence="3 4">
    <name type="scientific">Salinisphaera orenii YIM 95161</name>
    <dbReference type="NCBI Taxonomy" id="1051139"/>
    <lineage>
        <taxon>Bacteria</taxon>
        <taxon>Pseudomonadati</taxon>
        <taxon>Pseudomonadota</taxon>
        <taxon>Gammaproteobacteria</taxon>
        <taxon>Salinisphaerales</taxon>
        <taxon>Salinisphaeraceae</taxon>
        <taxon>Salinisphaera</taxon>
    </lineage>
</organism>
<comment type="caution">
    <text evidence="3">The sequence shown here is derived from an EMBL/GenBank/DDBJ whole genome shotgun (WGS) entry which is preliminary data.</text>
</comment>
<dbReference type="SUPFAM" id="SSF103481">
    <property type="entry name" value="Multidrug resistance efflux transporter EmrE"/>
    <property type="match status" value="2"/>
</dbReference>
<dbReference type="AlphaFoldDB" id="A0A423Q8Z7"/>
<dbReference type="PANTHER" id="PTHR22911">
    <property type="entry name" value="ACYL-MALONYL CONDENSING ENZYME-RELATED"/>
    <property type="match status" value="1"/>
</dbReference>
<evidence type="ECO:0000259" key="2">
    <source>
        <dbReference type="Pfam" id="PF00892"/>
    </source>
</evidence>
<feature type="transmembrane region" description="Helical" evidence="1">
    <location>
        <begin position="150"/>
        <end position="170"/>
    </location>
</feature>
<feature type="domain" description="EamA" evidence="2">
    <location>
        <begin position="21"/>
        <end position="139"/>
    </location>
</feature>
<keyword evidence="1" id="KW-1133">Transmembrane helix</keyword>
<reference evidence="3 4" key="1">
    <citation type="submission" date="2013-10" db="EMBL/GenBank/DDBJ databases">
        <title>Salinisphaera halophila YIM 95161 Genome Sequencing.</title>
        <authorList>
            <person name="Lai Q."/>
            <person name="Li C."/>
            <person name="Shao Z."/>
        </authorList>
    </citation>
    <scope>NUCLEOTIDE SEQUENCE [LARGE SCALE GENOMIC DNA]</scope>
    <source>
        <strain evidence="3 4">YIM 95161</strain>
    </source>
</reference>
<evidence type="ECO:0000313" key="3">
    <source>
        <dbReference type="EMBL" id="ROO36794.1"/>
    </source>
</evidence>
<dbReference type="EMBL" id="AYKF01000013">
    <property type="protein sequence ID" value="ROO36794.1"/>
    <property type="molecule type" value="Genomic_DNA"/>
</dbReference>
<feature type="transmembrane region" description="Helical" evidence="1">
    <location>
        <begin position="74"/>
        <end position="92"/>
    </location>
</feature>
<feature type="transmembrane region" description="Helical" evidence="1">
    <location>
        <begin position="98"/>
        <end position="117"/>
    </location>
</feature>